<gene>
    <name evidence="4" type="ORF">GCM10023091_02330</name>
</gene>
<keyword evidence="1" id="KW-0597">Phosphoprotein</keyword>
<dbReference type="InterPro" id="IPR011006">
    <property type="entry name" value="CheY-like_superfamily"/>
</dbReference>
<dbReference type="Gene3D" id="3.40.50.2300">
    <property type="match status" value="1"/>
</dbReference>
<dbReference type="Gene3D" id="2.40.50.1020">
    <property type="entry name" value="LytTr DNA-binding domain"/>
    <property type="match status" value="1"/>
</dbReference>
<evidence type="ECO:0000313" key="4">
    <source>
        <dbReference type="EMBL" id="GAA4431513.1"/>
    </source>
</evidence>
<dbReference type="InterPro" id="IPR007492">
    <property type="entry name" value="LytTR_DNA-bd_dom"/>
</dbReference>
<evidence type="ECO:0000259" key="3">
    <source>
        <dbReference type="PROSITE" id="PS50930"/>
    </source>
</evidence>
<dbReference type="Pfam" id="PF04397">
    <property type="entry name" value="LytTR"/>
    <property type="match status" value="1"/>
</dbReference>
<evidence type="ECO:0000259" key="2">
    <source>
        <dbReference type="PROSITE" id="PS50110"/>
    </source>
</evidence>
<keyword evidence="4" id="KW-0238">DNA-binding</keyword>
<dbReference type="SMART" id="SM00850">
    <property type="entry name" value="LytTR"/>
    <property type="match status" value="1"/>
</dbReference>
<dbReference type="RefSeq" id="WP_345026157.1">
    <property type="nucleotide sequence ID" value="NZ_BAABEY010000001.1"/>
</dbReference>
<dbReference type="PROSITE" id="PS50930">
    <property type="entry name" value="HTH_LYTTR"/>
    <property type="match status" value="1"/>
</dbReference>
<dbReference type="Proteomes" id="UP001501508">
    <property type="component" value="Unassembled WGS sequence"/>
</dbReference>
<sequence length="252" mass="28357">MNIIVIEDEKLASDDLVDLIKEIEPSAGVVAVLRSVKEAVAYLSEAPSADLIFSDIQLGDGLSFDIFKKVPISTPIVFCTAYDEYTLNAFKTNGIAYVLKPFTAASIRLAIEKFKSLQKAMAPSAVPYSEILKLLGERPVQKTSSILVHYKEKIIPVKLDDIALFYIRNEITHLLTFDKKTYLVSKTLDEVERLSEGMFFRANRQFLVNRKAVVDASNYLSRKFSISLTVPFSETITVSKEKMPQFLTWLAE</sequence>
<feature type="modified residue" description="4-aspartylphosphate" evidence="1">
    <location>
        <position position="55"/>
    </location>
</feature>
<dbReference type="PANTHER" id="PTHR37299:SF1">
    <property type="entry name" value="STAGE 0 SPORULATION PROTEIN A HOMOLOG"/>
    <property type="match status" value="1"/>
</dbReference>
<evidence type="ECO:0000313" key="5">
    <source>
        <dbReference type="Proteomes" id="UP001501508"/>
    </source>
</evidence>
<keyword evidence="5" id="KW-1185">Reference proteome</keyword>
<feature type="domain" description="HTH LytTR-type" evidence="3">
    <location>
        <begin position="146"/>
        <end position="252"/>
    </location>
</feature>
<dbReference type="PROSITE" id="PS50110">
    <property type="entry name" value="RESPONSE_REGULATORY"/>
    <property type="match status" value="1"/>
</dbReference>
<evidence type="ECO:0000256" key="1">
    <source>
        <dbReference type="PROSITE-ProRule" id="PRU00169"/>
    </source>
</evidence>
<dbReference type="SMART" id="SM00448">
    <property type="entry name" value="REC"/>
    <property type="match status" value="1"/>
</dbReference>
<dbReference type="SUPFAM" id="SSF52172">
    <property type="entry name" value="CheY-like"/>
    <property type="match status" value="1"/>
</dbReference>
<name>A0ABP8LN18_9BACT</name>
<proteinExistence type="predicted"/>
<reference evidence="5" key="1">
    <citation type="journal article" date="2019" name="Int. J. Syst. Evol. Microbiol.">
        <title>The Global Catalogue of Microorganisms (GCM) 10K type strain sequencing project: providing services to taxonomists for standard genome sequencing and annotation.</title>
        <authorList>
            <consortium name="The Broad Institute Genomics Platform"/>
            <consortium name="The Broad Institute Genome Sequencing Center for Infectious Disease"/>
            <person name="Wu L."/>
            <person name="Ma J."/>
        </authorList>
    </citation>
    <scope>NUCLEOTIDE SEQUENCE [LARGE SCALE GENOMIC DNA]</scope>
    <source>
        <strain evidence="5">JCM 31920</strain>
    </source>
</reference>
<dbReference type="InterPro" id="IPR001789">
    <property type="entry name" value="Sig_transdc_resp-reg_receiver"/>
</dbReference>
<accession>A0ABP8LN18</accession>
<comment type="caution">
    <text evidence="4">The sequence shown here is derived from an EMBL/GenBank/DDBJ whole genome shotgun (WGS) entry which is preliminary data.</text>
</comment>
<dbReference type="GO" id="GO:0003677">
    <property type="term" value="F:DNA binding"/>
    <property type="evidence" value="ECO:0007669"/>
    <property type="project" value="UniProtKB-KW"/>
</dbReference>
<feature type="domain" description="Response regulatory" evidence="2">
    <location>
        <begin position="2"/>
        <end position="115"/>
    </location>
</feature>
<organism evidence="4 5">
    <name type="scientific">Ravibacter arvi</name>
    <dbReference type="NCBI Taxonomy" id="2051041"/>
    <lineage>
        <taxon>Bacteria</taxon>
        <taxon>Pseudomonadati</taxon>
        <taxon>Bacteroidota</taxon>
        <taxon>Cytophagia</taxon>
        <taxon>Cytophagales</taxon>
        <taxon>Spirosomataceae</taxon>
        <taxon>Ravibacter</taxon>
    </lineage>
</organism>
<protein>
    <submittedName>
        <fullName evidence="4">LytTR family DNA-binding domain-containing protein</fullName>
    </submittedName>
</protein>
<dbReference type="EMBL" id="BAABEY010000001">
    <property type="protein sequence ID" value="GAA4431513.1"/>
    <property type="molecule type" value="Genomic_DNA"/>
</dbReference>
<dbReference type="PANTHER" id="PTHR37299">
    <property type="entry name" value="TRANSCRIPTIONAL REGULATOR-RELATED"/>
    <property type="match status" value="1"/>
</dbReference>
<dbReference type="Pfam" id="PF00072">
    <property type="entry name" value="Response_reg"/>
    <property type="match status" value="1"/>
</dbReference>
<dbReference type="InterPro" id="IPR046947">
    <property type="entry name" value="LytR-like"/>
</dbReference>